<dbReference type="PANTHER" id="PTHR24201:SF2">
    <property type="entry name" value="ANKYRIN REPEAT DOMAIN-CONTAINING PROTEIN 42"/>
    <property type="match status" value="1"/>
</dbReference>
<feature type="repeat" description="ANK" evidence="3">
    <location>
        <begin position="150"/>
        <end position="182"/>
    </location>
</feature>
<dbReference type="OrthoDB" id="260625at2"/>
<dbReference type="RefSeq" id="WP_105329513.1">
    <property type="nucleotide sequence ID" value="NZ_PUHY01000006.1"/>
</dbReference>
<dbReference type="AlphaFoldDB" id="A0A2S8FVP0"/>
<accession>A0A2S8FVP0</accession>
<protein>
    <submittedName>
        <fullName evidence="4">Uncharacterized protein</fullName>
    </submittedName>
</protein>
<organism evidence="4 5">
    <name type="scientific">Blastopirellula marina</name>
    <dbReference type="NCBI Taxonomy" id="124"/>
    <lineage>
        <taxon>Bacteria</taxon>
        <taxon>Pseudomonadati</taxon>
        <taxon>Planctomycetota</taxon>
        <taxon>Planctomycetia</taxon>
        <taxon>Pirellulales</taxon>
        <taxon>Pirellulaceae</taxon>
        <taxon>Blastopirellula</taxon>
    </lineage>
</organism>
<gene>
    <name evidence="4" type="ORF">C5Y83_09920</name>
</gene>
<dbReference type="PANTHER" id="PTHR24201">
    <property type="entry name" value="ANK_REP_REGION DOMAIN-CONTAINING PROTEIN"/>
    <property type="match status" value="1"/>
</dbReference>
<dbReference type="InterPro" id="IPR050776">
    <property type="entry name" value="Ank_Repeat/CDKN_Inhibitor"/>
</dbReference>
<dbReference type="EMBL" id="PUHY01000006">
    <property type="protein sequence ID" value="PQO36223.1"/>
    <property type="molecule type" value="Genomic_DNA"/>
</dbReference>
<comment type="caution">
    <text evidence="4">The sequence shown here is derived from an EMBL/GenBank/DDBJ whole genome shotgun (WGS) entry which is preliminary data.</text>
</comment>
<dbReference type="InterPro" id="IPR002110">
    <property type="entry name" value="Ankyrin_rpt"/>
</dbReference>
<evidence type="ECO:0000256" key="3">
    <source>
        <dbReference type="PROSITE-ProRule" id="PRU00023"/>
    </source>
</evidence>
<keyword evidence="1" id="KW-0677">Repeat</keyword>
<feature type="repeat" description="ANK" evidence="3">
    <location>
        <begin position="3"/>
        <end position="35"/>
    </location>
</feature>
<evidence type="ECO:0000313" key="4">
    <source>
        <dbReference type="EMBL" id="PQO36223.1"/>
    </source>
</evidence>
<dbReference type="Gene3D" id="1.25.40.20">
    <property type="entry name" value="Ankyrin repeat-containing domain"/>
    <property type="match status" value="2"/>
</dbReference>
<sequence>MRFNSPELVQASLAGDLAEVKRLVESGADVNSQDKHGIGPLLCFTPGIMAYLLAQGADPNSQTNEGGAPVLSGVAYMGATECVRLLLEAGADPNTTRDPTGESALHACLSKPANAPHEAVRYLLKYGADPNHRTIPGVKTAAFWRDVRTRGETPLHRAAAFASAEVVQWLLEAGADKTMRDANGDSPQSWASWHWREKSLIDFLDPGS</sequence>
<evidence type="ECO:0000256" key="2">
    <source>
        <dbReference type="ARBA" id="ARBA00023043"/>
    </source>
</evidence>
<reference evidence="4 5" key="1">
    <citation type="submission" date="2018-02" db="EMBL/GenBank/DDBJ databases">
        <title>Comparative genomes isolates from brazilian mangrove.</title>
        <authorList>
            <person name="Araujo J.E."/>
            <person name="Taketani R.G."/>
            <person name="Silva M.C.P."/>
            <person name="Loureco M.V."/>
            <person name="Andreote F.D."/>
        </authorList>
    </citation>
    <scope>NUCLEOTIDE SEQUENCE [LARGE SCALE GENOMIC DNA]</scope>
    <source>
        <strain evidence="4 5">Hex-1 MGV</strain>
    </source>
</reference>
<evidence type="ECO:0000313" key="5">
    <source>
        <dbReference type="Proteomes" id="UP000238322"/>
    </source>
</evidence>
<dbReference type="SMART" id="SM00248">
    <property type="entry name" value="ANK"/>
    <property type="match status" value="4"/>
</dbReference>
<proteinExistence type="predicted"/>
<dbReference type="Pfam" id="PF13857">
    <property type="entry name" value="Ank_5"/>
    <property type="match status" value="1"/>
</dbReference>
<keyword evidence="2 3" id="KW-0040">ANK repeat</keyword>
<evidence type="ECO:0000256" key="1">
    <source>
        <dbReference type="ARBA" id="ARBA00022737"/>
    </source>
</evidence>
<dbReference type="Proteomes" id="UP000238322">
    <property type="component" value="Unassembled WGS sequence"/>
</dbReference>
<name>A0A2S8FVP0_9BACT</name>
<dbReference type="PROSITE" id="PS50088">
    <property type="entry name" value="ANK_REPEAT"/>
    <property type="match status" value="2"/>
</dbReference>
<dbReference type="SUPFAM" id="SSF48403">
    <property type="entry name" value="Ankyrin repeat"/>
    <property type="match status" value="1"/>
</dbReference>
<dbReference type="PROSITE" id="PS50297">
    <property type="entry name" value="ANK_REP_REGION"/>
    <property type="match status" value="1"/>
</dbReference>
<dbReference type="Pfam" id="PF12796">
    <property type="entry name" value="Ank_2"/>
    <property type="match status" value="1"/>
</dbReference>
<dbReference type="InterPro" id="IPR036770">
    <property type="entry name" value="Ankyrin_rpt-contain_sf"/>
</dbReference>